<dbReference type="PANTHER" id="PTHR35524">
    <property type="entry name" value="ALPHA-ACETOLACTATE DECARBOXYLASE"/>
    <property type="match status" value="1"/>
</dbReference>
<comment type="caution">
    <text evidence="10">The sequence shown here is derived from an EMBL/GenBank/DDBJ whole genome shotgun (WGS) entry which is preliminary data.</text>
</comment>
<evidence type="ECO:0000256" key="5">
    <source>
        <dbReference type="ARBA" id="ARBA00020164"/>
    </source>
</evidence>
<gene>
    <name evidence="10" type="ORF">QJV27_09150</name>
</gene>
<keyword evidence="7 9" id="KW-0005">Acetoin biosynthesis</keyword>
<evidence type="ECO:0000256" key="4">
    <source>
        <dbReference type="ARBA" id="ARBA00013204"/>
    </source>
</evidence>
<dbReference type="Pfam" id="PF03306">
    <property type="entry name" value="AAL_decarboxy"/>
    <property type="match status" value="1"/>
</dbReference>
<protein>
    <recommendedName>
        <fullName evidence="5 9">Alpha-acetolactate decarboxylase</fullName>
        <ecNumber evidence="4 9">4.1.1.5</ecNumber>
    </recommendedName>
</protein>
<keyword evidence="8 9" id="KW-0456">Lyase</keyword>
<evidence type="ECO:0000256" key="2">
    <source>
        <dbReference type="ARBA" id="ARBA00005170"/>
    </source>
</evidence>
<sequence length="234" mass="26618">MSKIIQFSTIGALMAGYLQGDRLFSQVCCGCNFGLGCSANLDGELTIYDGTAYEATAGHALQTLDFESKVPFIQITNFQPEQSHIIKDVDHTTIYNSMKRFIQFDNILLAVSVQGTFRKVIVRRPHSSYTGEDRDVSKIAASQQVDTYCQVKGTLIGFWTPELFGRISVPRFHFHFLDESKRKSGHVLEFDVEQAQLSFEEKPTLEITNPKKDQFKQMKIDINMLDEMINRVEK</sequence>
<comment type="catalytic activity">
    <reaction evidence="1 9">
        <text>(2S)-2-acetolactate + H(+) = (R)-acetoin + CO2</text>
        <dbReference type="Rhea" id="RHEA:21580"/>
        <dbReference type="ChEBI" id="CHEBI:15378"/>
        <dbReference type="ChEBI" id="CHEBI:15686"/>
        <dbReference type="ChEBI" id="CHEBI:16526"/>
        <dbReference type="ChEBI" id="CHEBI:58476"/>
        <dbReference type="EC" id="4.1.1.5"/>
    </reaction>
</comment>
<evidence type="ECO:0000256" key="7">
    <source>
        <dbReference type="ARBA" id="ARBA00023061"/>
    </source>
</evidence>
<keyword evidence="11" id="KW-1185">Reference proteome</keyword>
<evidence type="ECO:0000313" key="10">
    <source>
        <dbReference type="EMBL" id="MDI2091527.1"/>
    </source>
</evidence>
<organism evidence="10 11">
    <name type="scientific">Commensalibacter oyaizuii</name>
    <dbReference type="NCBI Taxonomy" id="3043873"/>
    <lineage>
        <taxon>Bacteria</taxon>
        <taxon>Pseudomonadati</taxon>
        <taxon>Pseudomonadota</taxon>
        <taxon>Alphaproteobacteria</taxon>
        <taxon>Acetobacterales</taxon>
        <taxon>Acetobacteraceae</taxon>
    </lineage>
</organism>
<accession>A0ABT6Q347</accession>
<evidence type="ECO:0000313" key="11">
    <source>
        <dbReference type="Proteomes" id="UP001431634"/>
    </source>
</evidence>
<dbReference type="CDD" id="cd17299">
    <property type="entry name" value="acetolactate_decarboxylase"/>
    <property type="match status" value="1"/>
</dbReference>
<keyword evidence="6 9" id="KW-0210">Decarboxylase</keyword>
<dbReference type="SUPFAM" id="SSF117856">
    <property type="entry name" value="AF0104/ALDC/Ptd012-like"/>
    <property type="match status" value="1"/>
</dbReference>
<comment type="pathway">
    <text evidence="2 9">Polyol metabolism; (R,R)-butane-2,3-diol biosynthesis; (R,R)-butane-2,3-diol from pyruvate: step 2/3.</text>
</comment>
<evidence type="ECO:0000256" key="6">
    <source>
        <dbReference type="ARBA" id="ARBA00022793"/>
    </source>
</evidence>
<evidence type="ECO:0000256" key="3">
    <source>
        <dbReference type="ARBA" id="ARBA00007106"/>
    </source>
</evidence>
<dbReference type="PIRSF" id="PIRSF001332">
    <property type="entry name" value="Acetolac_decarb"/>
    <property type="match status" value="1"/>
</dbReference>
<dbReference type="EMBL" id="JASBAO010000001">
    <property type="protein sequence ID" value="MDI2091527.1"/>
    <property type="molecule type" value="Genomic_DNA"/>
</dbReference>
<evidence type="ECO:0000256" key="1">
    <source>
        <dbReference type="ARBA" id="ARBA00001784"/>
    </source>
</evidence>
<dbReference type="EC" id="4.1.1.5" evidence="4 9"/>
<dbReference type="Gene3D" id="3.30.1330.80">
    <property type="entry name" value="Hypothetical protein, similar to alpha- acetolactate decarboxylase, domain 2"/>
    <property type="match status" value="2"/>
</dbReference>
<dbReference type="Proteomes" id="UP001431634">
    <property type="component" value="Unassembled WGS sequence"/>
</dbReference>
<evidence type="ECO:0000256" key="9">
    <source>
        <dbReference type="PIRNR" id="PIRNR001332"/>
    </source>
</evidence>
<evidence type="ECO:0000256" key="8">
    <source>
        <dbReference type="ARBA" id="ARBA00023239"/>
    </source>
</evidence>
<dbReference type="RefSeq" id="WP_281448618.1">
    <property type="nucleotide sequence ID" value="NZ_JASBAO010000001.1"/>
</dbReference>
<reference evidence="10" key="1">
    <citation type="submission" date="2023-05" db="EMBL/GenBank/DDBJ databases">
        <title>Whole genome sequence of Commensalibacter sp.</title>
        <authorList>
            <person name="Charoenyingcharoen P."/>
            <person name="Yukphan P."/>
        </authorList>
    </citation>
    <scope>NUCLEOTIDE SEQUENCE</scope>
    <source>
        <strain evidence="10">TBRC 16381</strain>
    </source>
</reference>
<comment type="similarity">
    <text evidence="3 9">Belongs to the alpha-acetolactate decarboxylase family.</text>
</comment>
<dbReference type="InterPro" id="IPR005128">
    <property type="entry name" value="Acetolactate_a_deCO2ase"/>
</dbReference>
<name>A0ABT6Q347_9PROT</name>
<dbReference type="PANTHER" id="PTHR35524:SF1">
    <property type="entry name" value="ALPHA-ACETOLACTATE DECARBOXYLASE"/>
    <property type="match status" value="1"/>
</dbReference>
<proteinExistence type="inferred from homology"/>